<dbReference type="PANTHER" id="PTHR43401">
    <property type="entry name" value="L-THREONINE 3-DEHYDROGENASE"/>
    <property type="match status" value="1"/>
</dbReference>
<evidence type="ECO:0000256" key="3">
    <source>
        <dbReference type="ARBA" id="ARBA00023002"/>
    </source>
</evidence>
<gene>
    <name evidence="5" type="ORF">DV707_16590</name>
    <name evidence="6" type="ORF">SAMN04488133_2946</name>
</gene>
<dbReference type="InterPro" id="IPR013154">
    <property type="entry name" value="ADH-like_N"/>
</dbReference>
<dbReference type="GO" id="GO:0016616">
    <property type="term" value="F:oxidoreductase activity, acting on the CH-OH group of donors, NAD or NADP as acceptor"/>
    <property type="evidence" value="ECO:0007669"/>
    <property type="project" value="UniProtKB-ARBA"/>
</dbReference>
<feature type="domain" description="Enoyl reductase (ER)" evidence="4">
    <location>
        <begin position="12"/>
        <end position="340"/>
    </location>
</feature>
<evidence type="ECO:0000259" key="4">
    <source>
        <dbReference type="SMART" id="SM00829"/>
    </source>
</evidence>
<dbReference type="InterPro" id="IPR020843">
    <property type="entry name" value="ER"/>
</dbReference>
<keyword evidence="7" id="KW-1185">Reference proteome</keyword>
<evidence type="ECO:0000313" key="8">
    <source>
        <dbReference type="Proteomes" id="UP000296733"/>
    </source>
</evidence>
<evidence type="ECO:0000313" key="5">
    <source>
        <dbReference type="EMBL" id="QCC49366.1"/>
    </source>
</evidence>
<dbReference type="GO" id="GO:0046872">
    <property type="term" value="F:metal ion binding"/>
    <property type="evidence" value="ECO:0007669"/>
    <property type="project" value="UniProtKB-KW"/>
</dbReference>
<dbReference type="PANTHER" id="PTHR43401:SF2">
    <property type="entry name" value="L-THREONINE 3-DEHYDROGENASE"/>
    <property type="match status" value="1"/>
</dbReference>
<dbReference type="Pfam" id="PF08240">
    <property type="entry name" value="ADH_N"/>
    <property type="match status" value="1"/>
</dbReference>
<keyword evidence="5" id="KW-0614">Plasmid</keyword>
<reference evidence="5 8" key="2">
    <citation type="journal article" date="2019" name="Nat. Commun.">
        <title>A new type of DNA phosphorothioation-based antiviral system in archaea.</title>
        <authorList>
            <person name="Xiong L."/>
            <person name="Liu S."/>
            <person name="Chen S."/>
            <person name="Xiao Y."/>
            <person name="Zhu B."/>
            <person name="Gao Y."/>
            <person name="Zhang Y."/>
            <person name="Chen B."/>
            <person name="Luo J."/>
            <person name="Deng Z."/>
            <person name="Chen X."/>
            <person name="Wang L."/>
            <person name="Chen S."/>
        </authorList>
    </citation>
    <scope>NUCLEOTIDE SEQUENCE [LARGE SCALE GENOMIC DNA]</scope>
    <source>
        <strain evidence="5 8">CGMCC 1.10331</strain>
        <plasmid evidence="5 8">unnamed2</plasmid>
    </source>
</reference>
<sequence length="347" mass="36950">MRGLAKTAGKAGCIDVINVDRPEIQSGEALVEVAYAGLCGSDVGIYEFENAYDFMDFPRILGHEYAGTVVEVSDDVTRVSIGDRVVEAPNHGCGECFRCKSGTPNLCQDFTITGVHHDGAFTDYVAVPERFLFSIPDDLSLRAAAATEPTAVAARTVCRNSRTTAGDRVLVEGPGPIGLLTAMIARRQGGDVVVTGVDQDERVRLPTARELGFDTENVAERDIETVRGEYTGGRGFDVVFDATGHESGLVGAADAVRKGGQVVVVGQSGHVSLDFTPFIRGEIDLQCSYAATWPDFGRATELLRSGAVNVDPLLDDGFTLADEEGLFKAAMHGETIKPLIEFAGENG</sequence>
<dbReference type="GeneID" id="39859739"/>
<dbReference type="InterPro" id="IPR036291">
    <property type="entry name" value="NAD(P)-bd_dom_sf"/>
</dbReference>
<dbReference type="OrthoDB" id="75495at2157"/>
<evidence type="ECO:0000313" key="7">
    <source>
        <dbReference type="Proteomes" id="UP000236740"/>
    </source>
</evidence>
<organism evidence="6 7">
    <name type="scientific">Halobellus limi</name>
    <dbReference type="NCBI Taxonomy" id="699433"/>
    <lineage>
        <taxon>Archaea</taxon>
        <taxon>Methanobacteriati</taxon>
        <taxon>Methanobacteriota</taxon>
        <taxon>Stenosarchaea group</taxon>
        <taxon>Halobacteria</taxon>
        <taxon>Halobacteriales</taxon>
        <taxon>Haloferacaceae</taxon>
        <taxon>Halobellus</taxon>
    </lineage>
</organism>
<dbReference type="Gene3D" id="3.90.180.10">
    <property type="entry name" value="Medium-chain alcohol dehydrogenases, catalytic domain"/>
    <property type="match status" value="1"/>
</dbReference>
<evidence type="ECO:0000256" key="2">
    <source>
        <dbReference type="ARBA" id="ARBA00022833"/>
    </source>
</evidence>
<evidence type="ECO:0000256" key="1">
    <source>
        <dbReference type="ARBA" id="ARBA00022723"/>
    </source>
</evidence>
<dbReference type="Gene3D" id="3.40.50.720">
    <property type="entry name" value="NAD(P)-binding Rossmann-like Domain"/>
    <property type="match status" value="1"/>
</dbReference>
<reference evidence="6 7" key="1">
    <citation type="submission" date="2016-10" db="EMBL/GenBank/DDBJ databases">
        <authorList>
            <person name="de Groot N.N."/>
        </authorList>
    </citation>
    <scope>NUCLEOTIDE SEQUENCE [LARGE SCALE GENOMIC DNA]</scope>
    <source>
        <strain evidence="6 7">CGMCC 1.10331</strain>
    </source>
</reference>
<dbReference type="SUPFAM" id="SSF51735">
    <property type="entry name" value="NAD(P)-binding Rossmann-fold domains"/>
    <property type="match status" value="1"/>
</dbReference>
<keyword evidence="1" id="KW-0479">Metal-binding</keyword>
<keyword evidence="2" id="KW-0862">Zinc</keyword>
<proteinExistence type="predicted"/>
<dbReference type="Proteomes" id="UP000236740">
    <property type="component" value="Unassembled WGS sequence"/>
</dbReference>
<evidence type="ECO:0000313" key="6">
    <source>
        <dbReference type="EMBL" id="SEG63150.1"/>
    </source>
</evidence>
<protein>
    <submittedName>
        <fullName evidence="5">Alcohol dehydrogenase</fullName>
    </submittedName>
    <submittedName>
        <fullName evidence="6">L-iditol 2-dehydrogenase</fullName>
    </submittedName>
</protein>
<dbReference type="AlphaFoldDB" id="A0A1H6BR73"/>
<dbReference type="Pfam" id="PF00107">
    <property type="entry name" value="ADH_zinc_N"/>
    <property type="match status" value="1"/>
</dbReference>
<dbReference type="SUPFAM" id="SSF50129">
    <property type="entry name" value="GroES-like"/>
    <property type="match status" value="1"/>
</dbReference>
<dbReference type="GO" id="GO:0043168">
    <property type="term" value="F:anion binding"/>
    <property type="evidence" value="ECO:0007669"/>
    <property type="project" value="UniProtKB-ARBA"/>
</dbReference>
<accession>A0A1H6BR73</accession>
<dbReference type="RefSeq" id="WP_103992616.1">
    <property type="nucleotide sequence ID" value="NZ_CP031313.1"/>
</dbReference>
<dbReference type="EMBL" id="CP031313">
    <property type="protein sequence ID" value="QCC49366.1"/>
    <property type="molecule type" value="Genomic_DNA"/>
</dbReference>
<keyword evidence="3" id="KW-0560">Oxidoreductase</keyword>
<dbReference type="InterPro" id="IPR013149">
    <property type="entry name" value="ADH-like_C"/>
</dbReference>
<geneLocation type="plasmid" evidence="5">
    <name>unnamed2</name>
</geneLocation>
<dbReference type="GO" id="GO:0030554">
    <property type="term" value="F:adenyl nucleotide binding"/>
    <property type="evidence" value="ECO:0007669"/>
    <property type="project" value="UniProtKB-ARBA"/>
</dbReference>
<dbReference type="KEGG" id="hlm:DV707_16590"/>
<dbReference type="InterPro" id="IPR050129">
    <property type="entry name" value="Zn_alcohol_dh"/>
</dbReference>
<name>A0A1H6BR73_9EURY</name>
<dbReference type="InterPro" id="IPR011032">
    <property type="entry name" value="GroES-like_sf"/>
</dbReference>
<dbReference type="SMART" id="SM00829">
    <property type="entry name" value="PKS_ER"/>
    <property type="match status" value="1"/>
</dbReference>
<dbReference type="GO" id="GO:0044281">
    <property type="term" value="P:small molecule metabolic process"/>
    <property type="evidence" value="ECO:0007669"/>
    <property type="project" value="UniProtKB-ARBA"/>
</dbReference>
<dbReference type="GO" id="GO:0051262">
    <property type="term" value="P:protein tetramerization"/>
    <property type="evidence" value="ECO:0007669"/>
    <property type="project" value="UniProtKB-ARBA"/>
</dbReference>
<dbReference type="Proteomes" id="UP000296733">
    <property type="component" value="Plasmid unnamed2"/>
</dbReference>
<dbReference type="EMBL" id="FNVN01000005">
    <property type="protein sequence ID" value="SEG63150.1"/>
    <property type="molecule type" value="Genomic_DNA"/>
</dbReference>